<dbReference type="Pfam" id="PF00561">
    <property type="entry name" value="Abhydrolase_1"/>
    <property type="match status" value="1"/>
</dbReference>
<proteinExistence type="predicted"/>
<dbReference type="InterPro" id="IPR050471">
    <property type="entry name" value="AB_hydrolase"/>
</dbReference>
<dbReference type="SUPFAM" id="SSF53474">
    <property type="entry name" value="alpha/beta-Hydrolases"/>
    <property type="match status" value="1"/>
</dbReference>
<dbReference type="PANTHER" id="PTHR43433">
    <property type="entry name" value="HYDROLASE, ALPHA/BETA FOLD FAMILY PROTEIN"/>
    <property type="match status" value="1"/>
</dbReference>
<evidence type="ECO:0000259" key="1">
    <source>
        <dbReference type="Pfam" id="PF00561"/>
    </source>
</evidence>
<gene>
    <name evidence="2" type="ORF">G4V63_32115</name>
</gene>
<sequence length="263" mass="28732">MPLVRNADAVLHYDVVGEGEPLLILPGLAMDIGPWRPLASMLVGFKIVLIDNRDAGGSSTTAQQYALSDMSADVRAVLDDLGLEQVSILGHSLGGQIAQEFALRDPNRVRKLILANSWARTDQYLANKFETWRILKRHLPDAHFREVMTFNLSHPDVLASAPLHAITALTNPLFHDQSADAFCRGANAASQADTLDRLTGLVSPTLVISGERDVVLPAPYSDELTNAIPKATRIRLETAGHAAPWEASEIFVNEVRSFLKRPA</sequence>
<dbReference type="AlphaFoldDB" id="A0A7C9VJR1"/>
<protein>
    <submittedName>
        <fullName evidence="2">Alpha/beta fold hydrolase</fullName>
    </submittedName>
</protein>
<comment type="caution">
    <text evidence="2">The sequence shown here is derived from an EMBL/GenBank/DDBJ whole genome shotgun (WGS) entry which is preliminary data.</text>
</comment>
<keyword evidence="3" id="KW-1185">Reference proteome</keyword>
<organism evidence="2 3">
    <name type="scientific">Candidatus Afipia apatlaquensis</name>
    <dbReference type="NCBI Taxonomy" id="2712852"/>
    <lineage>
        <taxon>Bacteria</taxon>
        <taxon>Pseudomonadati</taxon>
        <taxon>Pseudomonadota</taxon>
        <taxon>Alphaproteobacteria</taxon>
        <taxon>Hyphomicrobiales</taxon>
        <taxon>Nitrobacteraceae</taxon>
        <taxon>Afipia</taxon>
    </lineage>
</organism>
<evidence type="ECO:0000313" key="2">
    <source>
        <dbReference type="EMBL" id="NGX99667.1"/>
    </source>
</evidence>
<accession>A0A7C9VJR1</accession>
<dbReference type="EMBL" id="JAAMRR010001646">
    <property type="protein sequence ID" value="NGX99667.1"/>
    <property type="molecule type" value="Genomic_DNA"/>
</dbReference>
<dbReference type="PRINTS" id="PR00111">
    <property type="entry name" value="ABHYDROLASE"/>
</dbReference>
<dbReference type="Proteomes" id="UP000480266">
    <property type="component" value="Unassembled WGS sequence"/>
</dbReference>
<dbReference type="InterPro" id="IPR000073">
    <property type="entry name" value="AB_hydrolase_1"/>
</dbReference>
<dbReference type="InterPro" id="IPR029058">
    <property type="entry name" value="AB_hydrolase_fold"/>
</dbReference>
<reference evidence="2" key="1">
    <citation type="submission" date="2020-02" db="EMBL/GenBank/DDBJ databases">
        <title>Draft genome sequence of Candidatus Afipia apatlaquensis IBT-C3, a potential strain for decolorization of textile dyes.</title>
        <authorList>
            <person name="Sanchez-Reyes A."/>
            <person name="Breton-Deval L."/>
            <person name="Mangelson H."/>
            <person name="Sanchez-Flores A."/>
        </authorList>
    </citation>
    <scope>NUCLEOTIDE SEQUENCE [LARGE SCALE GENOMIC DNA]</scope>
    <source>
        <strain evidence="2">IBT-C3</strain>
    </source>
</reference>
<feature type="domain" description="AB hydrolase-1" evidence="1">
    <location>
        <begin position="21"/>
        <end position="247"/>
    </location>
</feature>
<dbReference type="Gene3D" id="3.40.50.1820">
    <property type="entry name" value="alpha/beta hydrolase"/>
    <property type="match status" value="1"/>
</dbReference>
<name>A0A7C9VJR1_9BRAD</name>
<keyword evidence="2" id="KW-0378">Hydrolase</keyword>
<evidence type="ECO:0000313" key="3">
    <source>
        <dbReference type="Proteomes" id="UP000480266"/>
    </source>
</evidence>
<dbReference type="GO" id="GO:0016787">
    <property type="term" value="F:hydrolase activity"/>
    <property type="evidence" value="ECO:0007669"/>
    <property type="project" value="UniProtKB-KW"/>
</dbReference>
<dbReference type="PANTHER" id="PTHR43433:SF5">
    <property type="entry name" value="AB HYDROLASE-1 DOMAIN-CONTAINING PROTEIN"/>
    <property type="match status" value="1"/>
</dbReference>